<evidence type="ECO:0000313" key="5">
    <source>
        <dbReference type="EMBL" id="KGE02825.1"/>
    </source>
</evidence>
<dbReference type="InterPro" id="IPR018060">
    <property type="entry name" value="HTH_AraC"/>
</dbReference>
<evidence type="ECO:0000256" key="2">
    <source>
        <dbReference type="ARBA" id="ARBA00023125"/>
    </source>
</evidence>
<dbReference type="PANTHER" id="PTHR46796">
    <property type="entry name" value="HTH-TYPE TRANSCRIPTIONAL ACTIVATOR RHAS-RELATED"/>
    <property type="match status" value="1"/>
</dbReference>
<organism evidence="5 6">
    <name type="scientific">Pseudohaliea rubra DSM 19751</name>
    <dbReference type="NCBI Taxonomy" id="1265313"/>
    <lineage>
        <taxon>Bacteria</taxon>
        <taxon>Pseudomonadati</taxon>
        <taxon>Pseudomonadota</taxon>
        <taxon>Gammaproteobacteria</taxon>
        <taxon>Cellvibrionales</taxon>
        <taxon>Halieaceae</taxon>
        <taxon>Pseudohaliea</taxon>
    </lineage>
</organism>
<dbReference type="GO" id="GO:0043565">
    <property type="term" value="F:sequence-specific DNA binding"/>
    <property type="evidence" value="ECO:0007669"/>
    <property type="project" value="InterPro"/>
</dbReference>
<dbReference type="InterPro" id="IPR009057">
    <property type="entry name" value="Homeodomain-like_sf"/>
</dbReference>
<feature type="domain" description="HTH araC/xylS-type" evidence="4">
    <location>
        <begin position="220"/>
        <end position="321"/>
    </location>
</feature>
<dbReference type="Proteomes" id="UP000029640">
    <property type="component" value="Unassembled WGS sequence"/>
</dbReference>
<dbReference type="EMBL" id="AUVB01000082">
    <property type="protein sequence ID" value="KGE02825.1"/>
    <property type="molecule type" value="Genomic_DNA"/>
</dbReference>
<protein>
    <submittedName>
        <fullName evidence="5">Transcriptional regulator, AraC family</fullName>
    </submittedName>
</protein>
<dbReference type="Pfam" id="PF12833">
    <property type="entry name" value="HTH_18"/>
    <property type="match status" value="1"/>
</dbReference>
<gene>
    <name evidence="5" type="ORF">HRUBRA_02606</name>
</gene>
<comment type="caution">
    <text evidence="5">The sequence shown here is derived from an EMBL/GenBank/DDBJ whole genome shotgun (WGS) entry which is preliminary data.</text>
</comment>
<dbReference type="PROSITE" id="PS01124">
    <property type="entry name" value="HTH_ARAC_FAMILY_2"/>
    <property type="match status" value="1"/>
</dbReference>
<dbReference type="PANTHER" id="PTHR46796:SF6">
    <property type="entry name" value="ARAC SUBFAMILY"/>
    <property type="match status" value="1"/>
</dbReference>
<keyword evidence="1" id="KW-0805">Transcription regulation</keyword>
<evidence type="ECO:0000256" key="3">
    <source>
        <dbReference type="ARBA" id="ARBA00023163"/>
    </source>
</evidence>
<dbReference type="OrthoDB" id="5622169at2"/>
<dbReference type="GO" id="GO:0003700">
    <property type="term" value="F:DNA-binding transcription factor activity"/>
    <property type="evidence" value="ECO:0007669"/>
    <property type="project" value="InterPro"/>
</dbReference>
<evidence type="ECO:0000259" key="4">
    <source>
        <dbReference type="PROSITE" id="PS01124"/>
    </source>
</evidence>
<keyword evidence="3" id="KW-0804">Transcription</keyword>
<dbReference type="SMART" id="SM00342">
    <property type="entry name" value="HTH_ARAC"/>
    <property type="match status" value="1"/>
</dbReference>
<name>A0A095VN64_9GAMM</name>
<dbReference type="Gene3D" id="1.10.10.60">
    <property type="entry name" value="Homeodomain-like"/>
    <property type="match status" value="1"/>
</dbReference>
<keyword evidence="6" id="KW-1185">Reference proteome</keyword>
<reference evidence="5 6" key="1">
    <citation type="journal article" date="2014" name="Genome Announc.">
        <title>Genome Sequence of Gammaproteobacterial Pseudohaliea rubra Type Strain DSM 19751, Isolated from Coastal Seawater of the Mediterranean Sea.</title>
        <authorList>
            <person name="Spring S."/>
            <person name="Fiebig A."/>
            <person name="Riedel T."/>
            <person name="Goker M."/>
            <person name="Klenk H.P."/>
        </authorList>
    </citation>
    <scope>NUCLEOTIDE SEQUENCE [LARGE SCALE GENOMIC DNA]</scope>
    <source>
        <strain evidence="5 6">DSM 19751</strain>
    </source>
</reference>
<proteinExistence type="predicted"/>
<evidence type="ECO:0000256" key="1">
    <source>
        <dbReference type="ARBA" id="ARBA00023015"/>
    </source>
</evidence>
<dbReference type="AlphaFoldDB" id="A0A095VN64"/>
<keyword evidence="2" id="KW-0238">DNA-binding</keyword>
<dbReference type="SUPFAM" id="SSF46689">
    <property type="entry name" value="Homeodomain-like"/>
    <property type="match status" value="1"/>
</dbReference>
<dbReference type="STRING" id="1265313.HRUBRA_02606"/>
<dbReference type="RefSeq" id="WP_035517749.1">
    <property type="nucleotide sequence ID" value="NZ_KN234787.1"/>
</dbReference>
<accession>A0A095VN64</accession>
<sequence>MAKDGLPASGVLSAAFPAERIPRKHHLELWRRVCSIECNVVPLTPDWGFWGDVSSWSVADLLITHQRISATRYERTARHVEQNNSEWLIVWRVLKGSQAAVIDDRVHMRWDPTTIGVQDWSIPYVAVASDYELITVAVPRERVSAADFMGHKSPAVGWEVASAQGQLLCMAVENLLAQLPRLTNEEAPAIAAGFTGLVGGLLLSEADLLRNHYAETSRIDAMKQFVNEHLRDPTLGVLMLCERFHCSRATVYRLFEAEGGVASYIQRQRLHTCMRELTRIQNPPKGVLEQVASAWGFTNPHRFSRLFKAQFDLSPQEALRAQTPNSGKETERRDEQDYWQNAKLLSDWMNSRRCR</sequence>
<dbReference type="eggNOG" id="COG2207">
    <property type="taxonomic scope" value="Bacteria"/>
</dbReference>
<dbReference type="HOGENOM" id="CLU_049704_0_1_6"/>
<dbReference type="InterPro" id="IPR050204">
    <property type="entry name" value="AraC_XylS_family_regulators"/>
</dbReference>
<evidence type="ECO:0000313" key="6">
    <source>
        <dbReference type="Proteomes" id="UP000029640"/>
    </source>
</evidence>